<evidence type="ECO:0000256" key="2">
    <source>
        <dbReference type="ARBA" id="ARBA00022741"/>
    </source>
</evidence>
<dbReference type="EC" id="2.7.1.24" evidence="5 6"/>
<comment type="subcellular location">
    <subcellularLocation>
        <location evidence="5">Cytoplasm</location>
    </subcellularLocation>
</comment>
<keyword evidence="5 7" id="KW-0418">Kinase</keyword>
<dbReference type="Gene3D" id="3.40.50.300">
    <property type="entry name" value="P-loop containing nucleotide triphosphate hydrolases"/>
    <property type="match status" value="1"/>
</dbReference>
<comment type="pathway">
    <text evidence="5">Cofactor biosynthesis; coenzyme A biosynthesis; CoA from (R)-pantothenate: step 5/5.</text>
</comment>
<comment type="similarity">
    <text evidence="1 5">Belongs to the CoaE family.</text>
</comment>
<dbReference type="GO" id="GO:0004140">
    <property type="term" value="F:dephospho-CoA kinase activity"/>
    <property type="evidence" value="ECO:0007669"/>
    <property type="project" value="UniProtKB-UniRule"/>
</dbReference>
<dbReference type="InterPro" id="IPR001977">
    <property type="entry name" value="Depp_CoAkinase"/>
</dbReference>
<evidence type="ECO:0000256" key="3">
    <source>
        <dbReference type="ARBA" id="ARBA00022840"/>
    </source>
</evidence>
<dbReference type="EMBL" id="DQVE01000056">
    <property type="protein sequence ID" value="HIP98838.1"/>
    <property type="molecule type" value="Genomic_DNA"/>
</dbReference>
<dbReference type="SUPFAM" id="SSF52540">
    <property type="entry name" value="P-loop containing nucleoside triphosphate hydrolases"/>
    <property type="match status" value="1"/>
</dbReference>
<dbReference type="HAMAP" id="MF_00376">
    <property type="entry name" value="Dephospho_CoA_kinase"/>
    <property type="match status" value="1"/>
</dbReference>
<dbReference type="PANTHER" id="PTHR10695">
    <property type="entry name" value="DEPHOSPHO-COA KINASE-RELATED"/>
    <property type="match status" value="1"/>
</dbReference>
<dbReference type="CDD" id="cd02022">
    <property type="entry name" value="DPCK"/>
    <property type="match status" value="1"/>
</dbReference>
<evidence type="ECO:0000313" key="8">
    <source>
        <dbReference type="Proteomes" id="UP000606463"/>
    </source>
</evidence>
<organism evidence="7 8">
    <name type="scientific">Aquifex aeolicus</name>
    <dbReference type="NCBI Taxonomy" id="63363"/>
    <lineage>
        <taxon>Bacteria</taxon>
        <taxon>Pseudomonadati</taxon>
        <taxon>Aquificota</taxon>
        <taxon>Aquificia</taxon>
        <taxon>Aquificales</taxon>
        <taxon>Aquificaceae</taxon>
        <taxon>Aquifex</taxon>
    </lineage>
</organism>
<dbReference type="AlphaFoldDB" id="A0A9D0YQ12"/>
<keyword evidence="5 7" id="KW-0808">Transferase</keyword>
<keyword evidence="4 5" id="KW-0173">Coenzyme A biosynthesis</keyword>
<dbReference type="PROSITE" id="PS51219">
    <property type="entry name" value="DPCK"/>
    <property type="match status" value="1"/>
</dbReference>
<sequence length="201" mass="23676">MNKLHLKIGLTGNLGTGKSTVAKLMEKYGAKVLDADKVVHQLLERKDIKEKLLQTLGRDILTIEGKVDRKKVAERVFKDRPILKWLEELLHPLVYEEFEKFCTREGGICVLEAALIFENKNQNRFHYTILVYAPKEVAKRRAMQRGMSEEDFNRRWERQMDIEVKKTLADFVIDNSKSLEETEKQVRGLMYRFNQELKRFC</sequence>
<evidence type="ECO:0000313" key="7">
    <source>
        <dbReference type="EMBL" id="HIP98838.1"/>
    </source>
</evidence>
<evidence type="ECO:0000256" key="1">
    <source>
        <dbReference type="ARBA" id="ARBA00009018"/>
    </source>
</evidence>
<keyword evidence="2 5" id="KW-0547">Nucleotide-binding</keyword>
<keyword evidence="3 5" id="KW-0067">ATP-binding</keyword>
<dbReference type="PANTHER" id="PTHR10695:SF46">
    <property type="entry name" value="BIFUNCTIONAL COENZYME A SYNTHASE-RELATED"/>
    <property type="match status" value="1"/>
</dbReference>
<proteinExistence type="inferred from homology"/>
<name>A0A9D0YQ12_AQUAO</name>
<protein>
    <recommendedName>
        <fullName evidence="5 6">Dephospho-CoA kinase</fullName>
        <ecNumber evidence="5 6">2.7.1.24</ecNumber>
    </recommendedName>
    <alternativeName>
        <fullName evidence="5">Dephosphocoenzyme A kinase</fullName>
    </alternativeName>
</protein>
<feature type="binding site" evidence="5">
    <location>
        <begin position="15"/>
        <end position="20"/>
    </location>
    <ligand>
        <name>ATP</name>
        <dbReference type="ChEBI" id="CHEBI:30616"/>
    </ligand>
</feature>
<gene>
    <name evidence="5" type="primary">coaE</name>
    <name evidence="7" type="ORF">EYH37_05725</name>
</gene>
<reference evidence="7" key="1">
    <citation type="journal article" date="2020" name="ISME J.">
        <title>Gammaproteobacteria mediating utilization of methyl-, sulfur- and petroleum organic compounds in deep ocean hydrothermal plumes.</title>
        <authorList>
            <person name="Zhou Z."/>
            <person name="Liu Y."/>
            <person name="Pan J."/>
            <person name="Cron B.R."/>
            <person name="Toner B.M."/>
            <person name="Anantharaman K."/>
            <person name="Breier J.A."/>
            <person name="Dick G.J."/>
            <person name="Li M."/>
        </authorList>
    </citation>
    <scope>NUCLEOTIDE SEQUENCE</scope>
    <source>
        <strain evidence="7">SZUA-1501</strain>
    </source>
</reference>
<dbReference type="Proteomes" id="UP000606463">
    <property type="component" value="Unassembled WGS sequence"/>
</dbReference>
<evidence type="ECO:0000256" key="6">
    <source>
        <dbReference type="NCBIfam" id="TIGR00152"/>
    </source>
</evidence>
<evidence type="ECO:0000256" key="5">
    <source>
        <dbReference type="HAMAP-Rule" id="MF_00376"/>
    </source>
</evidence>
<dbReference type="GO" id="GO:0005737">
    <property type="term" value="C:cytoplasm"/>
    <property type="evidence" value="ECO:0007669"/>
    <property type="project" value="UniProtKB-SubCell"/>
</dbReference>
<accession>A0A9D0YQ12</accession>
<dbReference type="Pfam" id="PF01121">
    <property type="entry name" value="CoaE"/>
    <property type="match status" value="1"/>
</dbReference>
<comment type="catalytic activity">
    <reaction evidence="5">
        <text>3'-dephospho-CoA + ATP = ADP + CoA + H(+)</text>
        <dbReference type="Rhea" id="RHEA:18245"/>
        <dbReference type="ChEBI" id="CHEBI:15378"/>
        <dbReference type="ChEBI" id="CHEBI:30616"/>
        <dbReference type="ChEBI" id="CHEBI:57287"/>
        <dbReference type="ChEBI" id="CHEBI:57328"/>
        <dbReference type="ChEBI" id="CHEBI:456216"/>
        <dbReference type="EC" id="2.7.1.24"/>
    </reaction>
</comment>
<evidence type="ECO:0000256" key="4">
    <source>
        <dbReference type="ARBA" id="ARBA00022993"/>
    </source>
</evidence>
<dbReference type="InterPro" id="IPR027417">
    <property type="entry name" value="P-loop_NTPase"/>
</dbReference>
<comment type="function">
    <text evidence="5">Catalyzes the phosphorylation of the 3'-hydroxyl group of dephosphocoenzyme A to form coenzyme A.</text>
</comment>
<dbReference type="NCBIfam" id="TIGR00152">
    <property type="entry name" value="dephospho-CoA kinase"/>
    <property type="match status" value="1"/>
</dbReference>
<keyword evidence="5" id="KW-0963">Cytoplasm</keyword>
<dbReference type="GO" id="GO:0015937">
    <property type="term" value="P:coenzyme A biosynthetic process"/>
    <property type="evidence" value="ECO:0007669"/>
    <property type="project" value="UniProtKB-UniRule"/>
</dbReference>
<comment type="caution">
    <text evidence="7">The sequence shown here is derived from an EMBL/GenBank/DDBJ whole genome shotgun (WGS) entry which is preliminary data.</text>
</comment>
<dbReference type="GO" id="GO:0005524">
    <property type="term" value="F:ATP binding"/>
    <property type="evidence" value="ECO:0007669"/>
    <property type="project" value="UniProtKB-UniRule"/>
</dbReference>